<accession>A0A7K1Y0J4</accession>
<evidence type="ECO:0000313" key="3">
    <source>
        <dbReference type="Proteomes" id="UP000451233"/>
    </source>
</evidence>
<feature type="transmembrane region" description="Helical" evidence="1">
    <location>
        <begin position="42"/>
        <end position="64"/>
    </location>
</feature>
<keyword evidence="1" id="KW-0472">Membrane</keyword>
<organism evidence="2 3">
    <name type="scientific">Hufsiella ginkgonis</name>
    <dbReference type="NCBI Taxonomy" id="2695274"/>
    <lineage>
        <taxon>Bacteria</taxon>
        <taxon>Pseudomonadati</taxon>
        <taxon>Bacteroidota</taxon>
        <taxon>Sphingobacteriia</taxon>
        <taxon>Sphingobacteriales</taxon>
        <taxon>Sphingobacteriaceae</taxon>
        <taxon>Hufsiella</taxon>
    </lineage>
</organism>
<name>A0A7K1Y0J4_9SPHI</name>
<keyword evidence="1" id="KW-1133">Transmembrane helix</keyword>
<keyword evidence="3" id="KW-1185">Reference proteome</keyword>
<dbReference type="AlphaFoldDB" id="A0A7K1Y0J4"/>
<dbReference type="Proteomes" id="UP000451233">
    <property type="component" value="Unassembled WGS sequence"/>
</dbReference>
<dbReference type="RefSeq" id="WP_160907725.1">
    <property type="nucleotide sequence ID" value="NZ_WVHS01000003.1"/>
</dbReference>
<keyword evidence="1" id="KW-0812">Transmembrane</keyword>
<feature type="transmembrane region" description="Helical" evidence="1">
    <location>
        <begin position="71"/>
        <end position="93"/>
    </location>
</feature>
<sequence>MATLKTIPHTTWGHSPVQITSSAPNSYRRYLAYADAQQPYHAAWWLVSLLAHSCFLVPLSFLLIYSMGGPVMLFLGASMGLFFANIVANMSGALTRTTIFLFFLSLVMHAGMIGFTLLTAA</sequence>
<reference evidence="2 3" key="1">
    <citation type="submission" date="2019-11" db="EMBL/GenBank/DDBJ databases">
        <title>Pedobacter sp. HMF7056 Genome sequencing and assembly.</title>
        <authorList>
            <person name="Kang H."/>
            <person name="Kim H."/>
            <person name="Joh K."/>
        </authorList>
    </citation>
    <scope>NUCLEOTIDE SEQUENCE [LARGE SCALE GENOMIC DNA]</scope>
    <source>
        <strain evidence="2 3">HMF7056</strain>
    </source>
</reference>
<proteinExistence type="predicted"/>
<evidence type="ECO:0000256" key="1">
    <source>
        <dbReference type="SAM" id="Phobius"/>
    </source>
</evidence>
<protein>
    <submittedName>
        <fullName evidence="2">Uncharacterized protein</fullName>
    </submittedName>
</protein>
<feature type="transmembrane region" description="Helical" evidence="1">
    <location>
        <begin position="99"/>
        <end position="120"/>
    </location>
</feature>
<comment type="caution">
    <text evidence="2">The sequence shown here is derived from an EMBL/GenBank/DDBJ whole genome shotgun (WGS) entry which is preliminary data.</text>
</comment>
<gene>
    <name evidence="2" type="ORF">GS398_15720</name>
</gene>
<dbReference type="EMBL" id="WVHS01000003">
    <property type="protein sequence ID" value="MXV16750.1"/>
    <property type="molecule type" value="Genomic_DNA"/>
</dbReference>
<evidence type="ECO:0000313" key="2">
    <source>
        <dbReference type="EMBL" id="MXV16750.1"/>
    </source>
</evidence>